<organism evidence="1 2">
    <name type="scientific">Lolium multiflorum</name>
    <name type="common">Italian ryegrass</name>
    <name type="synonym">Lolium perenne subsp. multiflorum</name>
    <dbReference type="NCBI Taxonomy" id="4521"/>
    <lineage>
        <taxon>Eukaryota</taxon>
        <taxon>Viridiplantae</taxon>
        <taxon>Streptophyta</taxon>
        <taxon>Embryophyta</taxon>
        <taxon>Tracheophyta</taxon>
        <taxon>Spermatophyta</taxon>
        <taxon>Magnoliopsida</taxon>
        <taxon>Liliopsida</taxon>
        <taxon>Poales</taxon>
        <taxon>Poaceae</taxon>
        <taxon>BOP clade</taxon>
        <taxon>Pooideae</taxon>
        <taxon>Poodae</taxon>
        <taxon>Poeae</taxon>
        <taxon>Poeae Chloroplast Group 2 (Poeae type)</taxon>
        <taxon>Loliodinae</taxon>
        <taxon>Loliinae</taxon>
        <taxon>Lolium</taxon>
    </lineage>
</organism>
<reference evidence="1" key="1">
    <citation type="submission" date="2023-07" db="EMBL/GenBank/DDBJ databases">
        <title>A chromosome-level genome assembly of Lolium multiflorum.</title>
        <authorList>
            <person name="Chen Y."/>
            <person name="Copetti D."/>
            <person name="Kolliker R."/>
            <person name="Studer B."/>
        </authorList>
    </citation>
    <scope>NUCLEOTIDE SEQUENCE</scope>
    <source>
        <strain evidence="1">02402/16</strain>
        <tissue evidence="1">Leaf</tissue>
    </source>
</reference>
<dbReference type="Proteomes" id="UP001231189">
    <property type="component" value="Unassembled WGS sequence"/>
</dbReference>
<dbReference type="EMBL" id="JAUUTY010000002">
    <property type="protein sequence ID" value="KAK1682958.1"/>
    <property type="molecule type" value="Genomic_DNA"/>
</dbReference>
<dbReference type="GO" id="GO:0004831">
    <property type="term" value="F:tyrosine-tRNA ligase activity"/>
    <property type="evidence" value="ECO:0007669"/>
    <property type="project" value="TreeGrafter"/>
</dbReference>
<dbReference type="PANTHER" id="PTHR46264">
    <property type="entry name" value="TYROSINE-TRNA LIGASE"/>
    <property type="match status" value="1"/>
</dbReference>
<dbReference type="InterPro" id="IPR014729">
    <property type="entry name" value="Rossmann-like_a/b/a_fold"/>
</dbReference>
<dbReference type="InterPro" id="IPR050489">
    <property type="entry name" value="Tyr-tRNA_synthase"/>
</dbReference>
<dbReference type="GO" id="GO:0005737">
    <property type="term" value="C:cytoplasm"/>
    <property type="evidence" value="ECO:0007669"/>
    <property type="project" value="TreeGrafter"/>
</dbReference>
<keyword evidence="2" id="KW-1185">Reference proteome</keyword>
<dbReference type="SUPFAM" id="SSF52374">
    <property type="entry name" value="Nucleotidylyl transferase"/>
    <property type="match status" value="1"/>
</dbReference>
<sequence>MLSRPFARALVKGTRRPLAVSVQAPAAIRHGCQMPQQHHRLHRRPVQPDGSQHPLQGTNMGVPAVAVFQPNLTKNRSFSSMVANSADASVNTATGDDTVDGNIDQRFATLTSIGDCVNQKELRLLLEKNSAPVCYVWCDPSPCMHITQGISMAMNVNKLIKVGCTVKVLMADWLARMDPKIGGQVGGDLGEMKTVGMYNAEVWRAAGMDFEKVELVWLSDGIIRNAKIYWPRAYHAYCNGKRGERNKKVAPFPRIQGYEGPWA</sequence>
<name>A0AAD8TJS6_LOLMU</name>
<comment type="caution">
    <text evidence="1">The sequence shown here is derived from an EMBL/GenBank/DDBJ whole genome shotgun (WGS) entry which is preliminary data.</text>
</comment>
<dbReference type="PANTHER" id="PTHR46264:SF7">
    <property type="entry name" value="TYROSINE--TRNA LIGASE"/>
    <property type="match status" value="1"/>
</dbReference>
<protein>
    <recommendedName>
        <fullName evidence="3">Tyrosine--tRNA ligase</fullName>
    </recommendedName>
</protein>
<evidence type="ECO:0000313" key="1">
    <source>
        <dbReference type="EMBL" id="KAK1682958.1"/>
    </source>
</evidence>
<dbReference type="AlphaFoldDB" id="A0AAD8TJS6"/>
<evidence type="ECO:0008006" key="3">
    <source>
        <dbReference type="Google" id="ProtNLM"/>
    </source>
</evidence>
<accession>A0AAD8TJS6</accession>
<proteinExistence type="predicted"/>
<evidence type="ECO:0000313" key="2">
    <source>
        <dbReference type="Proteomes" id="UP001231189"/>
    </source>
</evidence>
<dbReference type="GO" id="GO:0006437">
    <property type="term" value="P:tyrosyl-tRNA aminoacylation"/>
    <property type="evidence" value="ECO:0007669"/>
    <property type="project" value="TreeGrafter"/>
</dbReference>
<gene>
    <name evidence="1" type="ORF">QYE76_043806</name>
</gene>
<dbReference type="Gene3D" id="3.40.50.620">
    <property type="entry name" value="HUPs"/>
    <property type="match status" value="1"/>
</dbReference>